<sequence>MAISEIMTVEGVFVPKLAGKIVQFNSNNPSIARYYMNFYPDANTNTDRIVFSSLTPDEYNNGAISTSMLYLIMGVITAPNGEKFIHMMIRYNYNYWYKYDDIKPLLKDATFIYNGGVAKALYIRLFSHLESGVVI</sequence>
<protein>
    <submittedName>
        <fullName evidence="1">Uncharacterized protein</fullName>
    </submittedName>
</protein>
<proteinExistence type="predicted"/>
<name>I7KI18_9LACO</name>
<dbReference type="AlphaFoldDB" id="I7KI18"/>
<dbReference type="RefSeq" id="WP_008471752.1">
    <property type="nucleotide sequence ID" value="NZ_AYZP01000030.1"/>
</dbReference>
<dbReference type="Proteomes" id="UP000009320">
    <property type="component" value="Unassembled WGS sequence"/>
</dbReference>
<keyword evidence="2" id="KW-1185">Reference proteome</keyword>
<evidence type="ECO:0000313" key="2">
    <source>
        <dbReference type="Proteomes" id="UP000009320"/>
    </source>
</evidence>
<comment type="caution">
    <text evidence="1">The sequence shown here is derived from an EMBL/GenBank/DDBJ whole genome shotgun (WGS) entry which is preliminary data.</text>
</comment>
<evidence type="ECO:0000313" key="1">
    <source>
        <dbReference type="EMBL" id="CCI82615.1"/>
    </source>
</evidence>
<dbReference type="GeneID" id="82847846"/>
<dbReference type="EMBL" id="CAKE01000033">
    <property type="protein sequence ID" value="CCI82615.1"/>
    <property type="molecule type" value="Genomic_DNA"/>
</dbReference>
<accession>I7KI18</accession>
<organism evidence="1 2">
    <name type="scientific">Lactobacillus hominis DSM 23910 = CRBIP 24.179</name>
    <dbReference type="NCBI Taxonomy" id="1423758"/>
    <lineage>
        <taxon>Bacteria</taxon>
        <taxon>Bacillati</taxon>
        <taxon>Bacillota</taxon>
        <taxon>Bacilli</taxon>
        <taxon>Lactobacillales</taxon>
        <taxon>Lactobacillaceae</taxon>
        <taxon>Lactobacillus</taxon>
    </lineage>
</organism>
<reference evidence="1 2" key="1">
    <citation type="submission" date="2012-06" db="EMBL/GenBank/DDBJ databases">
        <title>Draft Genome Sequence of Lactobacillus hominis Strain CRBIP 24.179T, isolated from human intestine.</title>
        <authorList>
            <person name="Cousin S."/>
            <person name="Ma L."/>
            <person name="Bizet C."/>
            <person name="Loux V."/>
            <person name="Bouchier C."/>
            <person name="Clermont D."/>
            <person name="Creno S."/>
        </authorList>
    </citation>
    <scope>NUCLEOTIDE SEQUENCE [LARGE SCALE GENOMIC DNA]</scope>
    <source>
        <strain evidence="2">CRBIP 24.179T</strain>
    </source>
</reference>
<gene>
    <name evidence="1" type="ORF">BN55_07790</name>
</gene>
<dbReference type="PATRIC" id="fig|1423758.3.peg.1491"/>